<reference evidence="1 2" key="1">
    <citation type="submission" date="2019-03" db="EMBL/GenBank/DDBJ databases">
        <title>Genomic Encyclopedia of Type Strains, Phase IV (KMG-IV): sequencing the most valuable type-strain genomes for metagenomic binning, comparative biology and taxonomic classification.</title>
        <authorList>
            <person name="Goeker M."/>
        </authorList>
    </citation>
    <scope>NUCLEOTIDE SEQUENCE [LARGE SCALE GENOMIC DNA]</scope>
    <source>
        <strain evidence="1 2">DSM 24766</strain>
    </source>
</reference>
<protein>
    <submittedName>
        <fullName evidence="1">Uncharacterized protein</fullName>
    </submittedName>
</protein>
<dbReference type="OrthoDB" id="9927637at2"/>
<evidence type="ECO:0000313" key="1">
    <source>
        <dbReference type="EMBL" id="TCP59770.1"/>
    </source>
</evidence>
<dbReference type="AlphaFoldDB" id="A0A4R2R978"/>
<dbReference type="EMBL" id="SLXU01000016">
    <property type="protein sequence ID" value="TCP59770.1"/>
    <property type="molecule type" value="Genomic_DNA"/>
</dbReference>
<organism evidence="1 2">
    <name type="scientific">Rhodovulum bhavnagarense</name>
    <dbReference type="NCBI Taxonomy" id="992286"/>
    <lineage>
        <taxon>Bacteria</taxon>
        <taxon>Pseudomonadati</taxon>
        <taxon>Pseudomonadota</taxon>
        <taxon>Alphaproteobacteria</taxon>
        <taxon>Rhodobacterales</taxon>
        <taxon>Paracoccaceae</taxon>
        <taxon>Rhodovulum</taxon>
    </lineage>
</organism>
<evidence type="ECO:0000313" key="2">
    <source>
        <dbReference type="Proteomes" id="UP000295050"/>
    </source>
</evidence>
<name>A0A4R2R978_9RHOB</name>
<comment type="caution">
    <text evidence="1">The sequence shown here is derived from an EMBL/GenBank/DDBJ whole genome shotgun (WGS) entry which is preliminary data.</text>
</comment>
<gene>
    <name evidence="1" type="ORF">EV663_11666</name>
</gene>
<accession>A0A4R2R978</accession>
<keyword evidence="2" id="KW-1185">Reference proteome</keyword>
<dbReference type="RefSeq" id="WP_132952648.1">
    <property type="nucleotide sequence ID" value="NZ_SLXU01000016.1"/>
</dbReference>
<sequence>MAHYTLQDGELRTYRFPSDTQPILVFPIPCDAETFKSLLRDLLASDHGSISHAEFVLAQTEMAVSVMSRQGEFLLPWKDAARIALAG</sequence>
<proteinExistence type="predicted"/>
<dbReference type="Proteomes" id="UP000295050">
    <property type="component" value="Unassembled WGS sequence"/>
</dbReference>